<feature type="compositionally biased region" description="Basic residues" evidence="1">
    <location>
        <begin position="337"/>
        <end position="349"/>
    </location>
</feature>
<feature type="compositionally biased region" description="Basic and acidic residues" evidence="1">
    <location>
        <begin position="49"/>
        <end position="79"/>
    </location>
</feature>
<accession>A0ABM0GKK5</accession>
<dbReference type="Gene3D" id="2.30.30.190">
    <property type="entry name" value="CAP Gly-rich-like domain"/>
    <property type="match status" value="1"/>
</dbReference>
<feature type="region of interest" description="Disordered" evidence="1">
    <location>
        <begin position="318"/>
        <end position="360"/>
    </location>
</feature>
<dbReference type="Pfam" id="PF01302">
    <property type="entry name" value="CAP_GLY"/>
    <property type="match status" value="1"/>
</dbReference>
<feature type="region of interest" description="Disordered" evidence="1">
    <location>
        <begin position="185"/>
        <end position="263"/>
    </location>
</feature>
<evidence type="ECO:0000313" key="4">
    <source>
        <dbReference type="RefSeq" id="XP_002731940.1"/>
    </source>
</evidence>
<dbReference type="SUPFAM" id="SSF74924">
    <property type="entry name" value="Cap-Gly domain"/>
    <property type="match status" value="1"/>
</dbReference>
<feature type="domain" description="CAP-Gly" evidence="2">
    <location>
        <begin position="519"/>
        <end position="561"/>
    </location>
</feature>
<keyword evidence="3" id="KW-1185">Reference proteome</keyword>
<feature type="region of interest" description="Disordered" evidence="1">
    <location>
        <begin position="372"/>
        <end position="398"/>
    </location>
</feature>
<dbReference type="Proteomes" id="UP000694865">
    <property type="component" value="Unplaced"/>
</dbReference>
<name>A0ABM0GKK5_SACKO</name>
<evidence type="ECO:0000313" key="3">
    <source>
        <dbReference type="Proteomes" id="UP000694865"/>
    </source>
</evidence>
<feature type="compositionally biased region" description="Polar residues" evidence="1">
    <location>
        <begin position="207"/>
        <end position="227"/>
    </location>
</feature>
<protein>
    <submittedName>
        <fullName evidence="4">Uncharacterized protein LOC100374612</fullName>
    </submittedName>
</protein>
<feature type="compositionally biased region" description="Basic residues" evidence="1">
    <location>
        <begin position="427"/>
        <end position="436"/>
    </location>
</feature>
<sequence length="571" mass="64830">MASKSDLESQLTDLQEANECAVTELSRAERKLVELKEENESLQTVTKITSDDYRGQHDKLQGELDRLRSRDSRHQDSRHSRYGGNNSHLEEEMQQLRDDLRSLREQHHCLNDENTALRTDISNLKKNYSHIEHEATTLNKENTRLSEVGPREREELYTRLDRYRTEKQEALDEIRALKDQLQIITTRESTPSKSYSSMSTSHMNTSKYYTSPEGRQSHSGTSHSKYTPTPPKLNKSSPASVSPPHRGYPAWEGDKLSPASDASDSTAVLTAGWHEDRVHEGFGAVDALTAQIDKELERSRKKDNLRATRKTLHYTETDDTSTTYSGFDDPPITNNIHSRKGRSASHHRYSSGQLSSSSSMSSLLDDFEDIGSFGTGNIKRRPQAIEKKDRHSSKKTEYNTISKASSVQTLNTYSRGLDSGYDNIGKSHSRHNRHRTLSPPPPTETRVPQPVGFRSISPSPVITQHNRDLLGHTVGERINFNFPARPYVPRTPVDVNIGDMVKFSRPGGKISKGVVKYNGYLPGRNDTYLGVELEYEDGKHDGVFNEQRFFRCRPNKGVFVSFRKVIMVWSH</sequence>
<feature type="compositionally biased region" description="Low complexity" evidence="1">
    <location>
        <begin position="189"/>
        <end position="206"/>
    </location>
</feature>
<organism evidence="3 4">
    <name type="scientific">Saccoglossus kowalevskii</name>
    <name type="common">Acorn worm</name>
    <dbReference type="NCBI Taxonomy" id="10224"/>
    <lineage>
        <taxon>Eukaryota</taxon>
        <taxon>Metazoa</taxon>
        <taxon>Hemichordata</taxon>
        <taxon>Enteropneusta</taxon>
        <taxon>Harrimaniidae</taxon>
        <taxon>Saccoglossus</taxon>
    </lineage>
</organism>
<dbReference type="RefSeq" id="XP_002731940.1">
    <property type="nucleotide sequence ID" value="XM_002731894.2"/>
</dbReference>
<reference evidence="4" key="1">
    <citation type="submission" date="2025-08" db="UniProtKB">
        <authorList>
            <consortium name="RefSeq"/>
        </authorList>
    </citation>
    <scope>IDENTIFICATION</scope>
    <source>
        <tissue evidence="4">Testes</tissue>
    </source>
</reference>
<dbReference type="InterPro" id="IPR036859">
    <property type="entry name" value="CAP-Gly_dom_sf"/>
</dbReference>
<proteinExistence type="predicted"/>
<dbReference type="Gene3D" id="1.20.5.1700">
    <property type="match status" value="1"/>
</dbReference>
<feature type="compositionally biased region" description="Low complexity" evidence="1">
    <location>
        <begin position="350"/>
        <end position="360"/>
    </location>
</feature>
<feature type="region of interest" description="Disordered" evidence="1">
    <location>
        <begin position="38"/>
        <end position="94"/>
    </location>
</feature>
<dbReference type="PROSITE" id="PS50245">
    <property type="entry name" value="CAP_GLY_2"/>
    <property type="match status" value="1"/>
</dbReference>
<dbReference type="SMART" id="SM01052">
    <property type="entry name" value="CAP_GLY"/>
    <property type="match status" value="1"/>
</dbReference>
<gene>
    <name evidence="4" type="primary">LOC100374612</name>
</gene>
<dbReference type="InterPro" id="IPR000938">
    <property type="entry name" value="CAP-Gly_domain"/>
</dbReference>
<feature type="compositionally biased region" description="Basic and acidic residues" evidence="1">
    <location>
        <begin position="383"/>
        <end position="397"/>
    </location>
</feature>
<feature type="region of interest" description="Disordered" evidence="1">
    <location>
        <begin position="423"/>
        <end position="450"/>
    </location>
</feature>
<evidence type="ECO:0000256" key="1">
    <source>
        <dbReference type="SAM" id="MobiDB-lite"/>
    </source>
</evidence>
<evidence type="ECO:0000259" key="2">
    <source>
        <dbReference type="PROSITE" id="PS50245"/>
    </source>
</evidence>
<dbReference type="GeneID" id="100374612"/>